<protein>
    <submittedName>
        <fullName evidence="2">Uncharacterized protein</fullName>
    </submittedName>
</protein>
<sequence length="154" mass="17643">MPRGDKENENEPRSRSSRRRRLTSRLQHTRDVASASAEMRRKNKQKKAKQLALRQRQNKSALTADHLDDTAEIQELQGTPSHSIAQPRNMAKVTVADISAELGLSGSQNNKWSEMRDPRNAILVAGTFSNCSSYWHCHWYIQALILLQYWFLPG</sequence>
<accession>A0AAD7BMK3</accession>
<feature type="compositionally biased region" description="Polar residues" evidence="1">
    <location>
        <begin position="76"/>
        <end position="86"/>
    </location>
</feature>
<dbReference type="AlphaFoldDB" id="A0AAD7BMK3"/>
<name>A0AAD7BMK3_MYCRO</name>
<gene>
    <name evidence="2" type="ORF">B0H17DRAFT_1151126</name>
</gene>
<evidence type="ECO:0000313" key="3">
    <source>
        <dbReference type="Proteomes" id="UP001221757"/>
    </source>
</evidence>
<proteinExistence type="predicted"/>
<dbReference type="EMBL" id="JARKIE010000594">
    <property type="protein sequence ID" value="KAJ7625426.1"/>
    <property type="molecule type" value="Genomic_DNA"/>
</dbReference>
<feature type="region of interest" description="Disordered" evidence="1">
    <location>
        <begin position="1"/>
        <end position="88"/>
    </location>
</feature>
<reference evidence="2" key="1">
    <citation type="submission" date="2023-03" db="EMBL/GenBank/DDBJ databases">
        <title>Massive genome expansion in bonnet fungi (Mycena s.s.) driven by repeated elements and novel gene families across ecological guilds.</title>
        <authorList>
            <consortium name="Lawrence Berkeley National Laboratory"/>
            <person name="Harder C.B."/>
            <person name="Miyauchi S."/>
            <person name="Viragh M."/>
            <person name="Kuo A."/>
            <person name="Thoen E."/>
            <person name="Andreopoulos B."/>
            <person name="Lu D."/>
            <person name="Skrede I."/>
            <person name="Drula E."/>
            <person name="Henrissat B."/>
            <person name="Morin E."/>
            <person name="Kohler A."/>
            <person name="Barry K."/>
            <person name="LaButti K."/>
            <person name="Morin E."/>
            <person name="Salamov A."/>
            <person name="Lipzen A."/>
            <person name="Mereny Z."/>
            <person name="Hegedus B."/>
            <person name="Baldrian P."/>
            <person name="Stursova M."/>
            <person name="Weitz H."/>
            <person name="Taylor A."/>
            <person name="Grigoriev I.V."/>
            <person name="Nagy L.G."/>
            <person name="Martin F."/>
            <person name="Kauserud H."/>
        </authorList>
    </citation>
    <scope>NUCLEOTIDE SEQUENCE</scope>
    <source>
        <strain evidence="2">CBHHK067</strain>
    </source>
</reference>
<evidence type="ECO:0000256" key="1">
    <source>
        <dbReference type="SAM" id="MobiDB-lite"/>
    </source>
</evidence>
<dbReference type="Proteomes" id="UP001221757">
    <property type="component" value="Unassembled WGS sequence"/>
</dbReference>
<organism evidence="2 3">
    <name type="scientific">Mycena rosella</name>
    <name type="common">Pink bonnet</name>
    <name type="synonym">Agaricus rosellus</name>
    <dbReference type="NCBI Taxonomy" id="1033263"/>
    <lineage>
        <taxon>Eukaryota</taxon>
        <taxon>Fungi</taxon>
        <taxon>Dikarya</taxon>
        <taxon>Basidiomycota</taxon>
        <taxon>Agaricomycotina</taxon>
        <taxon>Agaricomycetes</taxon>
        <taxon>Agaricomycetidae</taxon>
        <taxon>Agaricales</taxon>
        <taxon>Marasmiineae</taxon>
        <taxon>Mycenaceae</taxon>
        <taxon>Mycena</taxon>
    </lineage>
</organism>
<comment type="caution">
    <text evidence="2">The sequence shown here is derived from an EMBL/GenBank/DDBJ whole genome shotgun (WGS) entry which is preliminary data.</text>
</comment>
<feature type="compositionally biased region" description="Basic and acidic residues" evidence="1">
    <location>
        <begin position="1"/>
        <end position="14"/>
    </location>
</feature>
<evidence type="ECO:0000313" key="2">
    <source>
        <dbReference type="EMBL" id="KAJ7625426.1"/>
    </source>
</evidence>
<keyword evidence="3" id="KW-1185">Reference proteome</keyword>